<feature type="domain" description="RNA polymerase sigma factor 70 region 4 type 2" evidence="6">
    <location>
        <begin position="125"/>
        <end position="174"/>
    </location>
</feature>
<dbReference type="InterPro" id="IPR013324">
    <property type="entry name" value="RNA_pol_sigma_r3/r4-like"/>
</dbReference>
<dbReference type="EMBL" id="FNAI01000010">
    <property type="protein sequence ID" value="SDE87322.1"/>
    <property type="molecule type" value="Genomic_DNA"/>
</dbReference>
<evidence type="ECO:0000259" key="6">
    <source>
        <dbReference type="Pfam" id="PF08281"/>
    </source>
</evidence>
<evidence type="ECO:0000313" key="7">
    <source>
        <dbReference type="EMBL" id="SDE87322.1"/>
    </source>
</evidence>
<dbReference type="STRING" id="1391627.SAMN05216464_110137"/>
<dbReference type="Proteomes" id="UP000199072">
    <property type="component" value="Unassembled WGS sequence"/>
</dbReference>
<dbReference type="CDD" id="cd06171">
    <property type="entry name" value="Sigma70_r4"/>
    <property type="match status" value="1"/>
</dbReference>
<evidence type="ECO:0000259" key="5">
    <source>
        <dbReference type="Pfam" id="PF04542"/>
    </source>
</evidence>
<evidence type="ECO:0000256" key="2">
    <source>
        <dbReference type="ARBA" id="ARBA00023015"/>
    </source>
</evidence>
<comment type="similarity">
    <text evidence="1">Belongs to the sigma-70 factor family. ECF subfamily.</text>
</comment>
<dbReference type="PANTHER" id="PTHR43133">
    <property type="entry name" value="RNA POLYMERASE ECF-TYPE SIGMA FACTO"/>
    <property type="match status" value="1"/>
</dbReference>
<evidence type="ECO:0000256" key="3">
    <source>
        <dbReference type="ARBA" id="ARBA00023082"/>
    </source>
</evidence>
<dbReference type="InterPro" id="IPR007627">
    <property type="entry name" value="RNA_pol_sigma70_r2"/>
</dbReference>
<feature type="domain" description="RNA polymerase sigma-70 region 2" evidence="5">
    <location>
        <begin position="30"/>
        <end position="91"/>
    </location>
</feature>
<dbReference type="SUPFAM" id="SSF88946">
    <property type="entry name" value="Sigma2 domain of RNA polymerase sigma factors"/>
    <property type="match status" value="1"/>
</dbReference>
<dbReference type="AlphaFoldDB" id="A0A1G7GGN2"/>
<evidence type="ECO:0000256" key="4">
    <source>
        <dbReference type="ARBA" id="ARBA00023163"/>
    </source>
</evidence>
<dbReference type="GO" id="GO:0016987">
    <property type="term" value="F:sigma factor activity"/>
    <property type="evidence" value="ECO:0007669"/>
    <property type="project" value="UniProtKB-KW"/>
</dbReference>
<dbReference type="InterPro" id="IPR014327">
    <property type="entry name" value="RNA_pol_sigma70_bacteroid"/>
</dbReference>
<organism evidence="7 8">
    <name type="scientific">Mucilaginibacter pineti</name>
    <dbReference type="NCBI Taxonomy" id="1391627"/>
    <lineage>
        <taxon>Bacteria</taxon>
        <taxon>Pseudomonadati</taxon>
        <taxon>Bacteroidota</taxon>
        <taxon>Sphingobacteriia</taxon>
        <taxon>Sphingobacteriales</taxon>
        <taxon>Sphingobacteriaceae</taxon>
        <taxon>Mucilaginibacter</taxon>
    </lineage>
</organism>
<dbReference type="Gene3D" id="1.10.1740.10">
    <property type="match status" value="1"/>
</dbReference>
<keyword evidence="8" id="KW-1185">Reference proteome</keyword>
<dbReference type="Pfam" id="PF08281">
    <property type="entry name" value="Sigma70_r4_2"/>
    <property type="match status" value="1"/>
</dbReference>
<name>A0A1G7GGN2_9SPHI</name>
<gene>
    <name evidence="7" type="ORF">SAMN05216464_110137</name>
</gene>
<dbReference type="InterPro" id="IPR013325">
    <property type="entry name" value="RNA_pol_sigma_r2"/>
</dbReference>
<dbReference type="NCBIfam" id="TIGR02937">
    <property type="entry name" value="sigma70-ECF"/>
    <property type="match status" value="1"/>
</dbReference>
<dbReference type="InterPro" id="IPR014284">
    <property type="entry name" value="RNA_pol_sigma-70_dom"/>
</dbReference>
<accession>A0A1G7GGN2</accession>
<dbReference type="GO" id="GO:0006352">
    <property type="term" value="P:DNA-templated transcription initiation"/>
    <property type="evidence" value="ECO:0007669"/>
    <property type="project" value="InterPro"/>
</dbReference>
<sequence>MAAMDTSAMNDGALPIHMGEATDFERIFLLYHAPLRYYCEQLTGVEEECEDIVSHLFLKLWQKQVEFKSAAHAQAYLYRSAKNACINFIRNGKTAFEKEEVLSSTSTEFSENHLDVIIRTEVWAELYRAIAGLPPQSRKVITMSYLEGMSNQEIADEMNLSLQTVKNHKVRGLSLLKEGLPDASLILLFSCMLLK</sequence>
<dbReference type="SUPFAM" id="SSF88659">
    <property type="entry name" value="Sigma3 and sigma4 domains of RNA polymerase sigma factors"/>
    <property type="match status" value="1"/>
</dbReference>
<protein>
    <submittedName>
        <fullName evidence="7">RNA polymerase sigma-70 factor, ECF subfamily</fullName>
    </submittedName>
</protein>
<dbReference type="NCBIfam" id="TIGR02985">
    <property type="entry name" value="Sig70_bacteroi1"/>
    <property type="match status" value="1"/>
</dbReference>
<dbReference type="InterPro" id="IPR039425">
    <property type="entry name" value="RNA_pol_sigma-70-like"/>
</dbReference>
<dbReference type="InterPro" id="IPR013249">
    <property type="entry name" value="RNA_pol_sigma70_r4_t2"/>
</dbReference>
<keyword evidence="4" id="KW-0804">Transcription</keyword>
<dbReference type="InterPro" id="IPR036388">
    <property type="entry name" value="WH-like_DNA-bd_sf"/>
</dbReference>
<dbReference type="Pfam" id="PF04542">
    <property type="entry name" value="Sigma70_r2"/>
    <property type="match status" value="1"/>
</dbReference>
<dbReference type="OrthoDB" id="656273at2"/>
<keyword evidence="3" id="KW-0731">Sigma factor</keyword>
<keyword evidence="2" id="KW-0805">Transcription regulation</keyword>
<evidence type="ECO:0000313" key="8">
    <source>
        <dbReference type="Proteomes" id="UP000199072"/>
    </source>
</evidence>
<evidence type="ECO:0000256" key="1">
    <source>
        <dbReference type="ARBA" id="ARBA00010641"/>
    </source>
</evidence>
<dbReference type="PANTHER" id="PTHR43133:SF46">
    <property type="entry name" value="RNA POLYMERASE SIGMA-70 FACTOR ECF SUBFAMILY"/>
    <property type="match status" value="1"/>
</dbReference>
<reference evidence="7 8" key="1">
    <citation type="submission" date="2016-10" db="EMBL/GenBank/DDBJ databases">
        <authorList>
            <person name="de Groot N.N."/>
        </authorList>
    </citation>
    <scope>NUCLEOTIDE SEQUENCE [LARGE SCALE GENOMIC DNA]</scope>
    <source>
        <strain evidence="7 8">47C3B</strain>
    </source>
</reference>
<dbReference type="Gene3D" id="1.10.10.10">
    <property type="entry name" value="Winged helix-like DNA-binding domain superfamily/Winged helix DNA-binding domain"/>
    <property type="match status" value="1"/>
</dbReference>
<proteinExistence type="inferred from homology"/>
<dbReference type="GO" id="GO:0003677">
    <property type="term" value="F:DNA binding"/>
    <property type="evidence" value="ECO:0007669"/>
    <property type="project" value="InterPro"/>
</dbReference>